<dbReference type="EMBL" id="QLIX01000044">
    <property type="protein sequence ID" value="RAI54634.1"/>
    <property type="molecule type" value="Genomic_DNA"/>
</dbReference>
<dbReference type="AlphaFoldDB" id="A0A327LWR4"/>
<sequence length="77" mass="8705">MLPSMLLSFVQVLQTYPNYRTAEVMRTDTGSASVTRLIRHSSEPALAEVSETLFILTMILLMIHRLSHPTCRRLSAT</sequence>
<protein>
    <submittedName>
        <fullName evidence="1">Uncharacterized protein</fullName>
    </submittedName>
</protein>
<proteinExistence type="predicted"/>
<comment type="caution">
    <text evidence="1">The sequence shown here is derived from an EMBL/GenBank/DDBJ whole genome shotgun (WGS) entry which is preliminary data.</text>
</comment>
<gene>
    <name evidence="1" type="ORF">DOO78_25675</name>
</gene>
<organism evidence="1 2">
    <name type="scientific">Roseicella frigidaeris</name>
    <dbReference type="NCBI Taxonomy" id="2230885"/>
    <lineage>
        <taxon>Bacteria</taxon>
        <taxon>Pseudomonadati</taxon>
        <taxon>Pseudomonadota</taxon>
        <taxon>Alphaproteobacteria</taxon>
        <taxon>Acetobacterales</taxon>
        <taxon>Roseomonadaceae</taxon>
        <taxon>Roseicella</taxon>
    </lineage>
</organism>
<accession>A0A327LWR4</accession>
<name>A0A327LWR4_9PROT</name>
<evidence type="ECO:0000313" key="2">
    <source>
        <dbReference type="Proteomes" id="UP000249065"/>
    </source>
</evidence>
<reference evidence="2" key="1">
    <citation type="submission" date="2018-06" db="EMBL/GenBank/DDBJ databases">
        <authorList>
            <person name="Khan S.A."/>
        </authorList>
    </citation>
    <scope>NUCLEOTIDE SEQUENCE [LARGE SCALE GENOMIC DNA]</scope>
    <source>
        <strain evidence="2">DB-1506</strain>
    </source>
</reference>
<evidence type="ECO:0000313" key="1">
    <source>
        <dbReference type="EMBL" id="RAI54634.1"/>
    </source>
</evidence>
<dbReference type="Proteomes" id="UP000249065">
    <property type="component" value="Unassembled WGS sequence"/>
</dbReference>
<keyword evidence="2" id="KW-1185">Reference proteome</keyword>